<dbReference type="AlphaFoldDB" id="A0A964RPP3"/>
<proteinExistence type="predicted"/>
<evidence type="ECO:0000313" key="2">
    <source>
        <dbReference type="Proteomes" id="UP000656077"/>
    </source>
</evidence>
<protein>
    <submittedName>
        <fullName evidence="1">Uncharacterized protein</fullName>
    </submittedName>
</protein>
<dbReference type="Proteomes" id="UP000656077">
    <property type="component" value="Unassembled WGS sequence"/>
</dbReference>
<sequence length="271" mass="31774">MNCSIELKYSVNEVTEFINTQIQELMSIDDPKEIATILKNISANIAKYIYSPELILKTSQLAEYITNPFSDLKNKESISAAKERILMHLKELKNYIYEEKLKFINYKSDIDEETSILILKKILNNFYEHIKSMYLDDVHGKGNIKKDQLENIKIGNEYDVQRILFSLIKPIFPNAGTEVIEEINCSTVRYDIDIESCNTTIEVKCTRPSMSERTLNEEMGSDSFHYRRKHILFFVYDKESIISNIDSYKKEYNKKFDDKFIDIVILQPINL</sequence>
<comment type="caution">
    <text evidence="1">The sequence shown here is derived from an EMBL/GenBank/DDBJ whole genome shotgun (WGS) entry which is preliminary data.</text>
</comment>
<dbReference type="EMBL" id="WSRQ01000037">
    <property type="protein sequence ID" value="MVX65729.1"/>
    <property type="molecule type" value="Genomic_DNA"/>
</dbReference>
<accession>A0A964RPP3</accession>
<gene>
    <name evidence="1" type="ORF">GKZ28_18785</name>
</gene>
<name>A0A964RPP3_9CLOT</name>
<organism evidence="1 2">
    <name type="scientific">Clostridium chromiireducens</name>
    <dbReference type="NCBI Taxonomy" id="225345"/>
    <lineage>
        <taxon>Bacteria</taxon>
        <taxon>Bacillati</taxon>
        <taxon>Bacillota</taxon>
        <taxon>Clostridia</taxon>
        <taxon>Eubacteriales</taxon>
        <taxon>Clostridiaceae</taxon>
        <taxon>Clostridium</taxon>
    </lineage>
</organism>
<evidence type="ECO:0000313" key="1">
    <source>
        <dbReference type="EMBL" id="MVX65729.1"/>
    </source>
</evidence>
<reference evidence="1" key="1">
    <citation type="submission" date="2019-12" db="EMBL/GenBank/DDBJ databases">
        <title>Microbes associate with the intestines of laboratory mice.</title>
        <authorList>
            <person name="Navarre W."/>
            <person name="Wong E."/>
        </authorList>
    </citation>
    <scope>NUCLEOTIDE SEQUENCE</scope>
    <source>
        <strain evidence="1">NM79_F5</strain>
    </source>
</reference>
<dbReference type="RefSeq" id="WP_160360418.1">
    <property type="nucleotide sequence ID" value="NZ_WSRQ01000037.1"/>
</dbReference>
<dbReference type="Pfam" id="PF18742">
    <property type="entry name" value="DpnII-MboI"/>
    <property type="match status" value="1"/>
</dbReference>